<feature type="region of interest" description="Disordered" evidence="1">
    <location>
        <begin position="76"/>
        <end position="100"/>
    </location>
</feature>
<comment type="caution">
    <text evidence="2">The sequence shown here is derived from an EMBL/GenBank/DDBJ whole genome shotgun (WGS) entry which is preliminary data.</text>
</comment>
<evidence type="ECO:0000313" key="2">
    <source>
        <dbReference type="EMBL" id="GHP04767.1"/>
    </source>
</evidence>
<dbReference type="EMBL" id="BNJQ01000008">
    <property type="protein sequence ID" value="GHP04767.1"/>
    <property type="molecule type" value="Genomic_DNA"/>
</dbReference>
<dbReference type="Proteomes" id="UP000660262">
    <property type="component" value="Unassembled WGS sequence"/>
</dbReference>
<evidence type="ECO:0000256" key="1">
    <source>
        <dbReference type="SAM" id="MobiDB-lite"/>
    </source>
</evidence>
<sequence>MAMGGKKSQEKIFGMPIGWWLKDSVEDGVGSELSTKGDGGYTEQFTKELEEYQRTYTKMLKAAGGEYTVNYQQELLSGKSRDKKKKPYKNAEASGKFMKK</sequence>
<organism evidence="2 3">
    <name type="scientific">Pycnococcus provasolii</name>
    <dbReference type="NCBI Taxonomy" id="41880"/>
    <lineage>
        <taxon>Eukaryota</taxon>
        <taxon>Viridiplantae</taxon>
        <taxon>Chlorophyta</taxon>
        <taxon>Pseudoscourfieldiophyceae</taxon>
        <taxon>Pseudoscourfieldiales</taxon>
        <taxon>Pycnococcaceae</taxon>
        <taxon>Pycnococcus</taxon>
    </lineage>
</organism>
<proteinExistence type="predicted"/>
<protein>
    <submittedName>
        <fullName evidence="2">Uncharacterized protein</fullName>
    </submittedName>
</protein>
<reference evidence="2" key="1">
    <citation type="submission" date="2020-10" db="EMBL/GenBank/DDBJ databases">
        <title>Unveiling of a novel bifunctional photoreceptor, Dualchrome1, isolated from a cosmopolitan green alga.</title>
        <authorList>
            <person name="Suzuki S."/>
            <person name="Kawachi M."/>
        </authorList>
    </citation>
    <scope>NUCLEOTIDE SEQUENCE</scope>
    <source>
        <strain evidence="2">NIES 2893</strain>
    </source>
</reference>
<dbReference type="AlphaFoldDB" id="A0A830HIA1"/>
<name>A0A830HIA1_9CHLO</name>
<keyword evidence="3" id="KW-1185">Reference proteome</keyword>
<evidence type="ECO:0000313" key="3">
    <source>
        <dbReference type="Proteomes" id="UP000660262"/>
    </source>
</evidence>
<accession>A0A830HIA1</accession>
<gene>
    <name evidence="2" type="ORF">PPROV_000352000</name>
</gene>